<dbReference type="SUPFAM" id="SSF47090">
    <property type="entry name" value="PGBD-like"/>
    <property type="match status" value="1"/>
</dbReference>
<organism evidence="2 3">
    <name type="scientific">Candidatus Fusicatenibacter intestinigallinarum</name>
    <dbReference type="NCBI Taxonomy" id="2838598"/>
    <lineage>
        <taxon>Bacteria</taxon>
        <taxon>Bacillati</taxon>
        <taxon>Bacillota</taxon>
        <taxon>Clostridia</taxon>
        <taxon>Lachnospirales</taxon>
        <taxon>Lachnospiraceae</taxon>
        <taxon>Fusicatenibacter</taxon>
    </lineage>
</organism>
<dbReference type="InterPro" id="IPR002477">
    <property type="entry name" value="Peptidoglycan-bd-like"/>
</dbReference>
<dbReference type="InterPro" id="IPR036366">
    <property type="entry name" value="PGBDSf"/>
</dbReference>
<name>A0A9D2NB43_9FIRM</name>
<evidence type="ECO:0000313" key="2">
    <source>
        <dbReference type="EMBL" id="HJC16065.1"/>
    </source>
</evidence>
<dbReference type="InterPro" id="IPR003646">
    <property type="entry name" value="SH3-like_bac-type"/>
</dbReference>
<reference evidence="2" key="2">
    <citation type="submission" date="2021-04" db="EMBL/GenBank/DDBJ databases">
        <authorList>
            <person name="Gilroy R."/>
        </authorList>
    </citation>
    <scope>NUCLEOTIDE SEQUENCE</scope>
    <source>
        <strain evidence="2">CHK185-5351</strain>
    </source>
</reference>
<dbReference type="SMART" id="SM00287">
    <property type="entry name" value="SH3b"/>
    <property type="match status" value="1"/>
</dbReference>
<dbReference type="Gene3D" id="2.30.30.40">
    <property type="entry name" value="SH3 Domains"/>
    <property type="match status" value="1"/>
</dbReference>
<comment type="caution">
    <text evidence="2">The sequence shown here is derived from an EMBL/GenBank/DDBJ whole genome shotgun (WGS) entry which is preliminary data.</text>
</comment>
<reference evidence="2" key="1">
    <citation type="journal article" date="2021" name="PeerJ">
        <title>Extensive microbial diversity within the chicken gut microbiome revealed by metagenomics and culture.</title>
        <authorList>
            <person name="Gilroy R."/>
            <person name="Ravi A."/>
            <person name="Getino M."/>
            <person name="Pursley I."/>
            <person name="Horton D.L."/>
            <person name="Alikhan N.F."/>
            <person name="Baker D."/>
            <person name="Gharbi K."/>
            <person name="Hall N."/>
            <person name="Watson M."/>
            <person name="Adriaenssens E.M."/>
            <person name="Foster-Nyarko E."/>
            <person name="Jarju S."/>
            <person name="Secka A."/>
            <person name="Antonio M."/>
            <person name="Oren A."/>
            <person name="Chaudhuri R.R."/>
            <person name="La Ragione R."/>
            <person name="Hildebrand F."/>
            <person name="Pallen M.J."/>
        </authorList>
    </citation>
    <scope>NUCLEOTIDE SEQUENCE</scope>
    <source>
        <strain evidence="2">CHK185-5351</strain>
    </source>
</reference>
<dbReference type="Proteomes" id="UP000823849">
    <property type="component" value="Unassembled WGS sequence"/>
</dbReference>
<sequence>MNCEPYGQLNKGNRFEVDGQEKNGWIHAKVVDQACWIYKDYVQYDGQPAPTPDPTPQPSGWKVTGTAVCTGNGVRVRSSAEFGNNILLWLNQGNRFEVDGQKSGEFVHINVNGTVGWMSKDYVKYDAAESTDSNSSGNAIVHDGQIHANNFSGAGIATDGIRGSATKKAGIMVLQVALNHDYNAGLTVDGIRGSKTDAALGNHYVKYGETQYLVTAVEILLMLKGYNPGGVENPGQFGSGLKAAVTQYQRDHGLTADGVAGRNTILSLIA</sequence>
<dbReference type="AlphaFoldDB" id="A0A9D2NB43"/>
<dbReference type="Gene3D" id="1.10.101.10">
    <property type="entry name" value="PGBD-like superfamily/PGBD"/>
    <property type="match status" value="2"/>
</dbReference>
<gene>
    <name evidence="2" type="ORF">H9705_09675</name>
</gene>
<proteinExistence type="predicted"/>
<feature type="domain" description="SH3b" evidence="1">
    <location>
        <begin position="64"/>
        <end position="127"/>
    </location>
</feature>
<dbReference type="EMBL" id="DWWU01000039">
    <property type="protein sequence ID" value="HJC16065.1"/>
    <property type="molecule type" value="Genomic_DNA"/>
</dbReference>
<protein>
    <submittedName>
        <fullName evidence="2">Peptidoglycan-binding protein</fullName>
    </submittedName>
</protein>
<evidence type="ECO:0000259" key="1">
    <source>
        <dbReference type="SMART" id="SM00287"/>
    </source>
</evidence>
<evidence type="ECO:0000313" key="3">
    <source>
        <dbReference type="Proteomes" id="UP000823849"/>
    </source>
</evidence>
<accession>A0A9D2NB43</accession>
<dbReference type="InterPro" id="IPR036365">
    <property type="entry name" value="PGBD-like_sf"/>
</dbReference>
<dbReference type="Pfam" id="PF01471">
    <property type="entry name" value="PG_binding_1"/>
    <property type="match status" value="1"/>
</dbReference>
<dbReference type="Pfam" id="PF08239">
    <property type="entry name" value="SH3_3"/>
    <property type="match status" value="1"/>
</dbReference>